<protein>
    <submittedName>
        <fullName evidence="3">Transcription factor spt20</fullName>
    </submittedName>
</protein>
<reference evidence="3" key="1">
    <citation type="submission" date="2021-02" db="EMBL/GenBank/DDBJ databases">
        <authorList>
            <person name="Syme A R."/>
            <person name="Syme A R."/>
            <person name="Moolhuijzen P."/>
        </authorList>
    </citation>
    <scope>NUCLEOTIDE SEQUENCE</scope>
    <source>
        <strain evidence="3">W1-1</strain>
    </source>
</reference>
<dbReference type="InterPro" id="IPR021950">
    <property type="entry name" value="Spt20"/>
</dbReference>
<feature type="domain" description="Spt20-like SEP" evidence="2">
    <location>
        <begin position="80"/>
        <end position="339"/>
    </location>
</feature>
<feature type="compositionally biased region" description="Polar residues" evidence="1">
    <location>
        <begin position="514"/>
        <end position="537"/>
    </location>
</feature>
<dbReference type="EMBL" id="HG992980">
    <property type="protein sequence ID" value="CAE7030454.1"/>
    <property type="molecule type" value="Genomic_DNA"/>
</dbReference>
<evidence type="ECO:0000259" key="2">
    <source>
        <dbReference type="Pfam" id="PF12090"/>
    </source>
</evidence>
<evidence type="ECO:0000256" key="1">
    <source>
        <dbReference type="SAM" id="MobiDB-lite"/>
    </source>
</evidence>
<dbReference type="GO" id="GO:0003712">
    <property type="term" value="F:transcription coregulator activity"/>
    <property type="evidence" value="ECO:0007669"/>
    <property type="project" value="InterPro"/>
</dbReference>
<evidence type="ECO:0000313" key="4">
    <source>
        <dbReference type="Proteomes" id="UP000472372"/>
    </source>
</evidence>
<feature type="region of interest" description="Disordered" evidence="1">
    <location>
        <begin position="273"/>
        <end position="297"/>
    </location>
</feature>
<feature type="compositionally biased region" description="Low complexity" evidence="1">
    <location>
        <begin position="195"/>
        <end position="205"/>
    </location>
</feature>
<feature type="compositionally biased region" description="Basic and acidic residues" evidence="1">
    <location>
        <begin position="421"/>
        <end position="435"/>
    </location>
</feature>
<feature type="region of interest" description="Disordered" evidence="1">
    <location>
        <begin position="181"/>
        <end position="233"/>
    </location>
</feature>
<name>A0A6S6W187_9PLEO</name>
<gene>
    <name evidence="3" type="ORF">PTTW11_04535</name>
</gene>
<proteinExistence type="predicted"/>
<feature type="compositionally biased region" description="Polar residues" evidence="1">
    <location>
        <begin position="285"/>
        <end position="295"/>
    </location>
</feature>
<dbReference type="PANTHER" id="PTHR13526:SF8">
    <property type="entry name" value="TRANSCRIPTION FACTOR SPT20 HOMOLOG"/>
    <property type="match status" value="1"/>
</dbReference>
<feature type="region of interest" description="Disordered" evidence="1">
    <location>
        <begin position="421"/>
        <end position="469"/>
    </location>
</feature>
<dbReference type="Proteomes" id="UP000472372">
    <property type="component" value="Chromosome 4"/>
</dbReference>
<feature type="compositionally biased region" description="Basic and acidic residues" evidence="1">
    <location>
        <begin position="448"/>
        <end position="465"/>
    </location>
</feature>
<feature type="region of interest" description="Disordered" evidence="1">
    <location>
        <begin position="1"/>
        <end position="52"/>
    </location>
</feature>
<dbReference type="GO" id="GO:0006357">
    <property type="term" value="P:regulation of transcription by RNA polymerase II"/>
    <property type="evidence" value="ECO:0007669"/>
    <property type="project" value="TreeGrafter"/>
</dbReference>
<dbReference type="AlphaFoldDB" id="A0A6S6W187"/>
<feature type="compositionally biased region" description="Basic and acidic residues" evidence="1">
    <location>
        <begin position="206"/>
        <end position="216"/>
    </location>
</feature>
<dbReference type="PANTHER" id="PTHR13526">
    <property type="entry name" value="TRANSCRIPTION FACTOR SPT20 HOMOLOG"/>
    <property type="match status" value="1"/>
</dbReference>
<dbReference type="GO" id="GO:0000124">
    <property type="term" value="C:SAGA complex"/>
    <property type="evidence" value="ECO:0007669"/>
    <property type="project" value="InterPro"/>
</dbReference>
<evidence type="ECO:0000313" key="3">
    <source>
        <dbReference type="EMBL" id="CAE7030454.1"/>
    </source>
</evidence>
<dbReference type="InterPro" id="IPR046468">
    <property type="entry name" value="Spt20-like_SEP"/>
</dbReference>
<feature type="compositionally biased region" description="Polar residues" evidence="1">
    <location>
        <begin position="579"/>
        <end position="599"/>
    </location>
</feature>
<sequence>MSGPVAVARPPQPPRLRRESQRPGVARTTTKQPTMEDDSGVKQEEPRKYGTTPLAAHMRFARLTRTAVYTQQDILAKHKGKPPSLRVYLHPKHFRLNDSQETLPYAGPMRELLEAIKDKVVPHNMVEDLYEFNTPWYDNCLIVEVHDFRSNVVKPKDESNTTGDGASSAFSIHNYNSFITPSPFAPHPVNKPESKPAQASASAQSKEAEVKEDKENMPAPGQNGAANKQTGPGKVRTVVLFPTPQSQLADMQLLASTPVTDLAALKRMQAQGRAAGMPPTPMTAIPSTPTFSNGPSPKRQKMLLDDSNVHEFEAELLNATCPPLYLEPTKSFGHSLALMDAITHPNNKNPAPPRKTRKRTTAELAADEAEAQGLQRFMLAGDEYQAVMMAAATGNDDNAVRAAANSQTFARFKTIANIRANHEETERRKKEEDARVAQAKRQAQMEAELQRKRELETRQQAELAERQQALRQQAQHQAQLQQQNQLQQNQIQQNEALRAAAAAQHQLSTATASQVASTPQSATQSQFSPTVRQQTPMAASAASPRVGGPASHPMGSTPMVPTASSQAINSPARPPSAVSHHQNQMARSVSQQQNPSRTGTPHMVQGTPVMNASMPNRNMTPTPSRMNQGSPPIAMQGQTPMMMQQASQPGQNMTPEMMQNFNQQRLHQVRMQQLQQQSASPGNQQQQQMQQLAFQKAGQHIQTQGVPQNQNPQQYRQQLAAHYFRQLQQQQQNQQQMAMSPQGGMQQNVPQQGMTFANMSLQQMRARYQQQKAAIMQTYGGQNIPQHIMQQMQQMEMQIKQREQREQQQAQMAQMQNAGMGNQMNTGQMNGMQNVNSNNPMHMQQYQQLLQQQRQQAANQGRLMQMRQQAALAGNQMPQGMMGNMNAMNNMQGGMQGMNVNNMGNMQGMNMAQMGQMNGGMGGMQGAQMNAGIQGMNMNQMSQQQMQQMMMMRQAQQNAQRMGQQGGQQGGDMGWSGV</sequence>
<accession>A0A6S6W187</accession>
<feature type="region of interest" description="Disordered" evidence="1">
    <location>
        <begin position="511"/>
        <end position="605"/>
    </location>
</feature>
<dbReference type="Pfam" id="PF12090">
    <property type="entry name" value="Spt20_SEP"/>
    <property type="match status" value="1"/>
</dbReference>
<feature type="compositionally biased region" description="Basic and acidic residues" evidence="1">
    <location>
        <begin position="39"/>
        <end position="48"/>
    </location>
</feature>
<organism evidence="3 4">
    <name type="scientific">Pyrenophora teres f. teres</name>
    <dbReference type="NCBI Taxonomy" id="97479"/>
    <lineage>
        <taxon>Eukaryota</taxon>
        <taxon>Fungi</taxon>
        <taxon>Dikarya</taxon>
        <taxon>Ascomycota</taxon>
        <taxon>Pezizomycotina</taxon>
        <taxon>Dothideomycetes</taxon>
        <taxon>Pleosporomycetidae</taxon>
        <taxon>Pleosporales</taxon>
        <taxon>Pleosporineae</taxon>
        <taxon>Pleosporaceae</taxon>
        <taxon>Pyrenophora</taxon>
    </lineage>
</organism>